<feature type="chain" id="PRO_5040830735" evidence="1">
    <location>
        <begin position="45"/>
        <end position="263"/>
    </location>
</feature>
<evidence type="ECO:0000313" key="2">
    <source>
        <dbReference type="EMBL" id="GLK84653.1"/>
    </source>
</evidence>
<dbReference type="EMBL" id="BSFM01000014">
    <property type="protein sequence ID" value="GLK84653.1"/>
    <property type="molecule type" value="Genomic_DNA"/>
</dbReference>
<dbReference type="PANTHER" id="PTHR34387:SF1">
    <property type="entry name" value="PERIPLASMIC IMMUNOGENIC PROTEIN"/>
    <property type="match status" value="1"/>
</dbReference>
<accession>A0A9W6K0F8</accession>
<proteinExistence type="predicted"/>
<reference evidence="2" key="2">
    <citation type="submission" date="2023-01" db="EMBL/GenBank/DDBJ databases">
        <authorList>
            <person name="Sun Q."/>
            <person name="Evtushenko L."/>
        </authorList>
    </citation>
    <scope>NUCLEOTIDE SEQUENCE</scope>
    <source>
        <strain evidence="2">VKM B-2789</strain>
    </source>
</reference>
<keyword evidence="3" id="KW-1185">Reference proteome</keyword>
<dbReference type="Gene3D" id="3.30.70.2970">
    <property type="entry name" value="Protein of unknown function (DUF541), domain 2"/>
    <property type="match status" value="1"/>
</dbReference>
<evidence type="ECO:0000313" key="3">
    <source>
        <dbReference type="Proteomes" id="UP001143330"/>
    </source>
</evidence>
<dbReference type="PANTHER" id="PTHR34387">
    <property type="entry name" value="SLR1258 PROTEIN"/>
    <property type="match status" value="1"/>
</dbReference>
<keyword evidence="1" id="KW-0732">Signal</keyword>
<reference evidence="2" key="1">
    <citation type="journal article" date="2014" name="Int. J. Syst. Evol. Microbiol.">
        <title>Complete genome sequence of Corynebacterium casei LMG S-19264T (=DSM 44701T), isolated from a smear-ripened cheese.</title>
        <authorList>
            <consortium name="US DOE Joint Genome Institute (JGI-PGF)"/>
            <person name="Walter F."/>
            <person name="Albersmeier A."/>
            <person name="Kalinowski J."/>
            <person name="Ruckert C."/>
        </authorList>
    </citation>
    <scope>NUCLEOTIDE SEQUENCE</scope>
    <source>
        <strain evidence="2">VKM B-2789</strain>
    </source>
</reference>
<evidence type="ECO:0000256" key="1">
    <source>
        <dbReference type="SAM" id="SignalP"/>
    </source>
</evidence>
<dbReference type="InterPro" id="IPR052022">
    <property type="entry name" value="26kDa_periplasmic_antigen"/>
</dbReference>
<dbReference type="Pfam" id="PF04402">
    <property type="entry name" value="SIMPL"/>
    <property type="match status" value="1"/>
</dbReference>
<comment type="caution">
    <text evidence="2">The sequence shown here is derived from an EMBL/GenBank/DDBJ whole genome shotgun (WGS) entry which is preliminary data.</text>
</comment>
<dbReference type="AlphaFoldDB" id="A0A9W6K0F8"/>
<gene>
    <name evidence="2" type="ORF">GCM10017653_27230</name>
</gene>
<dbReference type="Gene3D" id="3.30.110.170">
    <property type="entry name" value="Protein of unknown function (DUF541), domain 1"/>
    <property type="match status" value="1"/>
</dbReference>
<name>A0A9W6K0F8_9HYPH</name>
<sequence length="263" mass="27606">MHRLPLRRRDTILFQGMRTMKLAKAALAATLVSASLIGGLSSLAAQEASSAPRRPTLTVTGEGRATAIPDMARFSTGVVSDGKTAREALDANSMAVAEMIAALKGAGIEARDIATSGFSVQPQYAPPKKDSTEPPRVTGYQVQNTVSVRLRDLARLGDLLDKMVTSGANQIGGIAFDIAEPAKLEDKARVAAVEDARHQAELIALASGVRLVRIVTVTGNGGVRPMGRAMAAPMLMKADSVSVEAGEAEIQASVSVTYEIEPR</sequence>
<dbReference type="InterPro" id="IPR007497">
    <property type="entry name" value="SIMPL/DUF541"/>
</dbReference>
<dbReference type="Proteomes" id="UP001143330">
    <property type="component" value="Unassembled WGS sequence"/>
</dbReference>
<feature type="signal peptide" evidence="1">
    <location>
        <begin position="1"/>
        <end position="44"/>
    </location>
</feature>
<dbReference type="GO" id="GO:0006974">
    <property type="term" value="P:DNA damage response"/>
    <property type="evidence" value="ECO:0007669"/>
    <property type="project" value="TreeGrafter"/>
</dbReference>
<organism evidence="2 3">
    <name type="scientific">Ancylobacter defluvii</name>
    <dbReference type="NCBI Taxonomy" id="1282440"/>
    <lineage>
        <taxon>Bacteria</taxon>
        <taxon>Pseudomonadati</taxon>
        <taxon>Pseudomonadota</taxon>
        <taxon>Alphaproteobacteria</taxon>
        <taxon>Hyphomicrobiales</taxon>
        <taxon>Xanthobacteraceae</taxon>
        <taxon>Ancylobacter</taxon>
    </lineage>
</organism>
<protein>
    <submittedName>
        <fullName evidence="2">SIMPL domain-containing protein</fullName>
    </submittedName>
</protein>